<protein>
    <recommendedName>
        <fullName evidence="2">RRM domain-containing protein</fullName>
    </recommendedName>
</protein>
<evidence type="ECO:0000259" key="2">
    <source>
        <dbReference type="SMART" id="SM00360"/>
    </source>
</evidence>
<evidence type="ECO:0000313" key="3">
    <source>
        <dbReference type="EMBL" id="KAL0366895.1"/>
    </source>
</evidence>
<dbReference type="CDD" id="cd00590">
    <property type="entry name" value="RRM_SF"/>
    <property type="match status" value="1"/>
</dbReference>
<accession>A0AAW2QH48</accession>
<dbReference type="InterPro" id="IPR000504">
    <property type="entry name" value="RRM_dom"/>
</dbReference>
<name>A0AAW2QH48_SESRA</name>
<dbReference type="Pfam" id="PF00076">
    <property type="entry name" value="RRM_1"/>
    <property type="match status" value="1"/>
</dbReference>
<comment type="caution">
    <text evidence="3">The sequence shown here is derived from an EMBL/GenBank/DDBJ whole genome shotgun (WGS) entry which is preliminary data.</text>
</comment>
<dbReference type="PANTHER" id="PTHR34568">
    <property type="entry name" value="RRM DOMAIN-CONTAINING PROTEIN"/>
    <property type="match status" value="1"/>
</dbReference>
<dbReference type="AlphaFoldDB" id="A0AAW2QH48"/>
<gene>
    <name evidence="3" type="ORF">Sradi_3579600</name>
</gene>
<feature type="region of interest" description="Disordered" evidence="1">
    <location>
        <begin position="1"/>
        <end position="25"/>
    </location>
</feature>
<organism evidence="3">
    <name type="scientific">Sesamum radiatum</name>
    <name type="common">Black benniseed</name>
    <dbReference type="NCBI Taxonomy" id="300843"/>
    <lineage>
        <taxon>Eukaryota</taxon>
        <taxon>Viridiplantae</taxon>
        <taxon>Streptophyta</taxon>
        <taxon>Embryophyta</taxon>
        <taxon>Tracheophyta</taxon>
        <taxon>Spermatophyta</taxon>
        <taxon>Magnoliopsida</taxon>
        <taxon>eudicotyledons</taxon>
        <taxon>Gunneridae</taxon>
        <taxon>Pentapetalae</taxon>
        <taxon>asterids</taxon>
        <taxon>lamiids</taxon>
        <taxon>Lamiales</taxon>
        <taxon>Pedaliaceae</taxon>
        <taxon>Sesamum</taxon>
    </lineage>
</organism>
<dbReference type="GO" id="GO:0003723">
    <property type="term" value="F:RNA binding"/>
    <property type="evidence" value="ECO:0007669"/>
    <property type="project" value="InterPro"/>
</dbReference>
<evidence type="ECO:0000256" key="1">
    <source>
        <dbReference type="SAM" id="MobiDB-lite"/>
    </source>
</evidence>
<feature type="region of interest" description="Disordered" evidence="1">
    <location>
        <begin position="213"/>
        <end position="238"/>
    </location>
</feature>
<reference evidence="3" key="1">
    <citation type="submission" date="2020-06" db="EMBL/GenBank/DDBJ databases">
        <authorList>
            <person name="Li T."/>
            <person name="Hu X."/>
            <person name="Zhang T."/>
            <person name="Song X."/>
            <person name="Zhang H."/>
            <person name="Dai N."/>
            <person name="Sheng W."/>
            <person name="Hou X."/>
            <person name="Wei L."/>
        </authorList>
    </citation>
    <scope>NUCLEOTIDE SEQUENCE</scope>
    <source>
        <strain evidence="3">G02</strain>
        <tissue evidence="3">Leaf</tissue>
    </source>
</reference>
<dbReference type="SMART" id="SM00360">
    <property type="entry name" value="RRM"/>
    <property type="match status" value="2"/>
</dbReference>
<feature type="compositionally biased region" description="Polar residues" evidence="1">
    <location>
        <begin position="213"/>
        <end position="223"/>
    </location>
</feature>
<reference evidence="3" key="2">
    <citation type="journal article" date="2024" name="Plant">
        <title>Genomic evolution and insights into agronomic trait innovations of Sesamum species.</title>
        <authorList>
            <person name="Miao H."/>
            <person name="Wang L."/>
            <person name="Qu L."/>
            <person name="Liu H."/>
            <person name="Sun Y."/>
            <person name="Le M."/>
            <person name="Wang Q."/>
            <person name="Wei S."/>
            <person name="Zheng Y."/>
            <person name="Lin W."/>
            <person name="Duan Y."/>
            <person name="Cao H."/>
            <person name="Xiong S."/>
            <person name="Wang X."/>
            <person name="Wei L."/>
            <person name="Li C."/>
            <person name="Ma Q."/>
            <person name="Ju M."/>
            <person name="Zhao R."/>
            <person name="Li G."/>
            <person name="Mu C."/>
            <person name="Tian Q."/>
            <person name="Mei H."/>
            <person name="Zhang T."/>
            <person name="Gao T."/>
            <person name="Zhang H."/>
        </authorList>
    </citation>
    <scope>NUCLEOTIDE SEQUENCE</scope>
    <source>
        <strain evidence="3">G02</strain>
    </source>
</reference>
<dbReference type="EMBL" id="JACGWJ010000015">
    <property type="protein sequence ID" value="KAL0366895.1"/>
    <property type="molecule type" value="Genomic_DNA"/>
</dbReference>
<sequence>MGGRSNGPWHIETRDGSSSWNSSSSLHTPTALDKAYDDHIRDIVISRTNPTYSHRVHVTAMIPQVRGLLPYYRSRGLESYRLSLQGFHMTIPASFSAARTRRCFSLCSNGEKESPPELKEEAAAEETRITAVEPFVEESSEAKPGLFSMATFMRSEVGAYGGIAKTLTDLFMARKNNQRTKNAENETRKFEDAISDVLLSKIHRNTEFEHLSNSCGVSTSGPATGSLDDQLKETPPSDCDYNLPEHENIRYEDREKMSSPPNSIQNALDLKDCSVESAYDQATEEIVKPNSVIFTTQPSENLNESHKEDAEKLSDIKGLIDYIRQKEGLPSNTPNRRSETSLLKDNSLNAKLQRSDNNGKSTLLNFPTGNCGSENEETSISDCKSTDSTELKASVKVSVPTSNKDQKQLTNTSFFRNELEENKVLIRFLRGDAKESDLLQYFSSCGEILKVEFPHAEGPLYRTACIYFKTRDGLVNALKKSGQTVRRGVIIVESAASVEKRTLTIPIPSLIGDPNVPAALVKNPTRTIKIEQLTSEISSHHIQEALAFCESNVSGYFLGYKPSVAYVEFETENGKERALAKQSINVLGRHLVMQRIDSPRTTVVRISNIESLKTRNILWECKSMGEIIAFHYRATDILDVHFGLAEWSNMLKILNRLNGFEVEGRRLRAEPAPVFPPDVLLALWDQPEERKRLKATLQDLLHKLGGNALDLSEVSSLQDTFIDNI</sequence>
<feature type="domain" description="RRM" evidence="2">
    <location>
        <begin position="423"/>
        <end position="493"/>
    </location>
</feature>
<feature type="region of interest" description="Disordered" evidence="1">
    <location>
        <begin position="327"/>
        <end position="384"/>
    </location>
</feature>
<dbReference type="InterPro" id="IPR058942">
    <property type="entry name" value="AT3G52170-like"/>
</dbReference>
<dbReference type="SUPFAM" id="SSF54928">
    <property type="entry name" value="RNA-binding domain, RBD"/>
    <property type="match status" value="2"/>
</dbReference>
<dbReference type="PANTHER" id="PTHR34568:SF5">
    <property type="entry name" value="RNA-BINDING (RRM_RBD_RNP MOTIFS) FAMILY PROTEIN"/>
    <property type="match status" value="1"/>
</dbReference>
<proteinExistence type="predicted"/>
<dbReference type="InterPro" id="IPR012677">
    <property type="entry name" value="Nucleotide-bd_a/b_plait_sf"/>
</dbReference>
<dbReference type="InterPro" id="IPR035979">
    <property type="entry name" value="RBD_domain_sf"/>
</dbReference>
<dbReference type="Gene3D" id="3.30.70.330">
    <property type="match status" value="1"/>
</dbReference>
<feature type="domain" description="RRM" evidence="2">
    <location>
        <begin position="527"/>
        <end position="594"/>
    </location>
</feature>
<feature type="compositionally biased region" description="Polar residues" evidence="1">
    <location>
        <begin position="330"/>
        <end position="373"/>
    </location>
</feature>